<dbReference type="SUPFAM" id="SSF56672">
    <property type="entry name" value="DNA/RNA polymerases"/>
    <property type="match status" value="1"/>
</dbReference>
<proteinExistence type="predicted"/>
<dbReference type="Gene3D" id="3.30.70.270">
    <property type="match status" value="1"/>
</dbReference>
<dbReference type="PANTHER" id="PTHR34072">
    <property type="entry name" value="ENZYMATIC POLYPROTEIN-RELATED"/>
    <property type="match status" value="1"/>
</dbReference>
<organism evidence="2 3">
    <name type="scientific">Cannabis sativa</name>
    <name type="common">Hemp</name>
    <name type="synonym">Marijuana</name>
    <dbReference type="NCBI Taxonomy" id="3483"/>
    <lineage>
        <taxon>Eukaryota</taxon>
        <taxon>Viridiplantae</taxon>
        <taxon>Streptophyta</taxon>
        <taxon>Embryophyta</taxon>
        <taxon>Tracheophyta</taxon>
        <taxon>Spermatophyta</taxon>
        <taxon>Magnoliopsida</taxon>
        <taxon>eudicotyledons</taxon>
        <taxon>Gunneridae</taxon>
        <taxon>Pentapetalae</taxon>
        <taxon>rosids</taxon>
        <taxon>fabids</taxon>
        <taxon>Rosales</taxon>
        <taxon>Cannabaceae</taxon>
        <taxon>Cannabis</taxon>
    </lineage>
</organism>
<dbReference type="OMA" id="EVICIDY"/>
<name>A0A803QS84_CANSA</name>
<protein>
    <recommendedName>
        <fullName evidence="1">Reverse transcriptase/retrotransposon-derived protein RNase H-like domain-containing protein</fullName>
    </recommendedName>
</protein>
<reference evidence="2" key="1">
    <citation type="submission" date="2021-03" db="UniProtKB">
        <authorList>
            <consortium name="EnsemblPlants"/>
        </authorList>
    </citation>
    <scope>IDENTIFICATION</scope>
</reference>
<evidence type="ECO:0000313" key="2">
    <source>
        <dbReference type="EnsemblPlants" id="cds.evm.model.ctgX3.4"/>
    </source>
</evidence>
<dbReference type="PANTHER" id="PTHR34072:SF52">
    <property type="entry name" value="RIBONUCLEASE H"/>
    <property type="match status" value="1"/>
</dbReference>
<accession>A0A803QS84</accession>
<dbReference type="AlphaFoldDB" id="A0A803QS84"/>
<keyword evidence="3" id="KW-1185">Reference proteome</keyword>
<dbReference type="InterPro" id="IPR043502">
    <property type="entry name" value="DNA/RNA_pol_sf"/>
</dbReference>
<sequence length="518" mass="58668">MANNDNNGGAIEDYSNGRNPLNRCLRDYVLPTLTGVQSCIRPPSIEANNFEIKLAILQMVQSIVQFEGLSSEDPNIHLANFVELYQIFKINGVSDDAILLRLTGNTRTLIDVASGGTSMRKSANEAFDLLEEMTINNHQWPMFKRLQLGQAKPATVTLQLADCSLAHPREVIEDVVVKKGELKLRVQGEEVVFNVLKGMTYPKASGNYFLVDVAGNLVEGRQLIEDPLELSLIEGDVTDQDGKEAMEYEKWLDSYWPLKKKCFEELGVVPKSPLPSVEKLPELELKVLPDHLRYEFLGKNKTLTVIVPTSLSDLEINKVLRVLRAHMKAIGWTLVDIKGINPSIVMHWMLIKSGAKSTVNAQRRRNLPMKDVVRKEVICIDYRKLNKATRKDHFPLPFIDLMLDKLKGQEYYYFLDGYSGVPFEFGNECLKAFQTLKEKLISTPIIIAPNWELPFELICDAIGVVLGQQVDKVFYTIYYASRTLNDAQLNYATNEKEMLAIVFACDKFWPYLIGNKAI</sequence>
<dbReference type="Gramene" id="evm.model.ctgX3.4">
    <property type="protein sequence ID" value="cds.evm.model.ctgX3.4"/>
    <property type="gene ID" value="evm.TU.ctgX3.4"/>
</dbReference>
<feature type="domain" description="Reverse transcriptase/retrotransposon-derived protein RNase H-like" evidence="1">
    <location>
        <begin position="426"/>
        <end position="516"/>
    </location>
</feature>
<dbReference type="InterPro" id="IPR043128">
    <property type="entry name" value="Rev_trsase/Diguanyl_cyclase"/>
</dbReference>
<dbReference type="Pfam" id="PF17919">
    <property type="entry name" value="RT_RNaseH_2"/>
    <property type="match status" value="1"/>
</dbReference>
<dbReference type="Proteomes" id="UP000596661">
    <property type="component" value="Unassembled WGS sequence"/>
</dbReference>
<dbReference type="InterPro" id="IPR041577">
    <property type="entry name" value="RT_RNaseH_2"/>
</dbReference>
<evidence type="ECO:0000313" key="3">
    <source>
        <dbReference type="Proteomes" id="UP000596661"/>
    </source>
</evidence>
<evidence type="ECO:0000259" key="1">
    <source>
        <dbReference type="Pfam" id="PF17919"/>
    </source>
</evidence>
<dbReference type="EnsemblPlants" id="evm.model.ctgX3.4">
    <property type="protein sequence ID" value="cds.evm.model.ctgX3.4"/>
    <property type="gene ID" value="evm.TU.ctgX3.4"/>
</dbReference>